<dbReference type="AlphaFoldDB" id="A0A8X6SS85"/>
<name>A0A8X6SS85_TRICX</name>
<organism evidence="1 2">
    <name type="scientific">Trichonephila clavipes</name>
    <name type="common">Golden silk orbweaver</name>
    <name type="synonym">Nephila clavipes</name>
    <dbReference type="NCBI Taxonomy" id="2585209"/>
    <lineage>
        <taxon>Eukaryota</taxon>
        <taxon>Metazoa</taxon>
        <taxon>Ecdysozoa</taxon>
        <taxon>Arthropoda</taxon>
        <taxon>Chelicerata</taxon>
        <taxon>Arachnida</taxon>
        <taxon>Araneae</taxon>
        <taxon>Araneomorphae</taxon>
        <taxon>Entelegynae</taxon>
        <taxon>Araneoidea</taxon>
        <taxon>Nephilidae</taxon>
        <taxon>Trichonephila</taxon>
    </lineage>
</organism>
<sequence>MLNKPAIHVSSSYRATIEISFAMPSKEGSIERPVTSHRKQRTTFDQISEFDRGRIAAYQDCGLSFRNIGSRVGRNQTTVIRICDRWMQEGTTDRCGRSHPPDCTTSREEGWVWVAEWNEVVFTDESHICLQLYDGRIQAWRCRGEWMLNNCVMQRHTDTAPGIVGFVTAIFQLDNARPHLARVVQRFFVNHQTELLPWPARTSDLSPTENMWSMVAQRLTQITLPAATPDQLWQRVEAAWSAVS</sequence>
<reference evidence="1" key="1">
    <citation type="submission" date="2020-08" db="EMBL/GenBank/DDBJ databases">
        <title>Multicomponent nature underlies the extraordinary mechanical properties of spider dragline silk.</title>
        <authorList>
            <person name="Kono N."/>
            <person name="Nakamura H."/>
            <person name="Mori M."/>
            <person name="Yoshida Y."/>
            <person name="Ohtoshi R."/>
            <person name="Malay A.D."/>
            <person name="Moran D.A.P."/>
            <person name="Tomita M."/>
            <person name="Numata K."/>
            <person name="Arakawa K."/>
        </authorList>
    </citation>
    <scope>NUCLEOTIDE SEQUENCE</scope>
</reference>
<keyword evidence="2" id="KW-1185">Reference proteome</keyword>
<dbReference type="Gene3D" id="3.30.420.10">
    <property type="entry name" value="Ribonuclease H-like superfamily/Ribonuclease H"/>
    <property type="match status" value="1"/>
</dbReference>
<evidence type="ECO:0000313" key="2">
    <source>
        <dbReference type="Proteomes" id="UP000887159"/>
    </source>
</evidence>
<accession>A0A8X6SS85</accession>
<gene>
    <name evidence="1" type="primary">X975_20779</name>
    <name evidence="1" type="ORF">TNCV_3877251</name>
</gene>
<dbReference type="Proteomes" id="UP000887159">
    <property type="component" value="Unassembled WGS sequence"/>
</dbReference>
<protein>
    <submittedName>
        <fullName evidence="1">Transposable element Tcb1 transposase</fullName>
    </submittedName>
</protein>
<proteinExistence type="predicted"/>
<comment type="caution">
    <text evidence="1">The sequence shown here is derived from an EMBL/GenBank/DDBJ whole genome shotgun (WGS) entry which is preliminary data.</text>
</comment>
<dbReference type="InterPro" id="IPR036388">
    <property type="entry name" value="WH-like_DNA-bd_sf"/>
</dbReference>
<evidence type="ECO:0000313" key="1">
    <source>
        <dbReference type="EMBL" id="GFY19037.1"/>
    </source>
</evidence>
<dbReference type="InterPro" id="IPR036397">
    <property type="entry name" value="RNaseH_sf"/>
</dbReference>
<dbReference type="Gene3D" id="1.10.10.10">
    <property type="entry name" value="Winged helix-like DNA-binding domain superfamily/Winged helix DNA-binding domain"/>
    <property type="match status" value="1"/>
</dbReference>
<dbReference type="GO" id="GO:0003676">
    <property type="term" value="F:nucleic acid binding"/>
    <property type="evidence" value="ECO:0007669"/>
    <property type="project" value="InterPro"/>
</dbReference>
<dbReference type="EMBL" id="BMAU01021350">
    <property type="protein sequence ID" value="GFY19037.1"/>
    <property type="molecule type" value="Genomic_DNA"/>
</dbReference>